<accession>A0A9J5W4H3</accession>
<organism evidence="1 2">
    <name type="scientific">Solanum commersonii</name>
    <name type="common">Commerson's wild potato</name>
    <name type="synonym">Commerson's nightshade</name>
    <dbReference type="NCBI Taxonomy" id="4109"/>
    <lineage>
        <taxon>Eukaryota</taxon>
        <taxon>Viridiplantae</taxon>
        <taxon>Streptophyta</taxon>
        <taxon>Embryophyta</taxon>
        <taxon>Tracheophyta</taxon>
        <taxon>Spermatophyta</taxon>
        <taxon>Magnoliopsida</taxon>
        <taxon>eudicotyledons</taxon>
        <taxon>Gunneridae</taxon>
        <taxon>Pentapetalae</taxon>
        <taxon>asterids</taxon>
        <taxon>lamiids</taxon>
        <taxon>Solanales</taxon>
        <taxon>Solanaceae</taxon>
        <taxon>Solanoideae</taxon>
        <taxon>Solaneae</taxon>
        <taxon>Solanum</taxon>
    </lineage>
</organism>
<proteinExistence type="predicted"/>
<dbReference type="AlphaFoldDB" id="A0A9J5W4H3"/>
<keyword evidence="2" id="KW-1185">Reference proteome</keyword>
<dbReference type="Proteomes" id="UP000824120">
    <property type="component" value="Chromosome 12"/>
</dbReference>
<evidence type="ECO:0000313" key="2">
    <source>
        <dbReference type="Proteomes" id="UP000824120"/>
    </source>
</evidence>
<evidence type="ECO:0000313" key="1">
    <source>
        <dbReference type="EMBL" id="KAG5570006.1"/>
    </source>
</evidence>
<protein>
    <submittedName>
        <fullName evidence="1">Uncharacterized protein</fullName>
    </submittedName>
</protein>
<name>A0A9J5W4H3_SOLCO</name>
<dbReference type="EMBL" id="JACXVP010000012">
    <property type="protein sequence ID" value="KAG5570006.1"/>
    <property type="molecule type" value="Genomic_DNA"/>
</dbReference>
<sequence length="91" mass="10836">MRESKRFGEKEMMIHIANRSLDCPASTVIVTTEDIKRIWPVLSTELNNFRSALQNDFFNQNRERFFQLEYPVNCSNTMKLYEKVCKVKKNI</sequence>
<comment type="caution">
    <text evidence="1">The sequence shown here is derived from an EMBL/GenBank/DDBJ whole genome shotgun (WGS) entry which is preliminary data.</text>
</comment>
<gene>
    <name evidence="1" type="ORF">H5410_059772</name>
</gene>
<reference evidence="1 2" key="1">
    <citation type="submission" date="2020-09" db="EMBL/GenBank/DDBJ databases">
        <title>De no assembly of potato wild relative species, Solanum commersonii.</title>
        <authorList>
            <person name="Cho K."/>
        </authorList>
    </citation>
    <scope>NUCLEOTIDE SEQUENCE [LARGE SCALE GENOMIC DNA]</scope>
    <source>
        <strain evidence="1">LZ3.2</strain>
        <tissue evidence="1">Leaf</tissue>
    </source>
</reference>